<dbReference type="EnsemblMetazoa" id="GAUT015445-RA">
    <property type="protein sequence ID" value="GAUT015445-PA"/>
    <property type="gene ID" value="GAUT015445"/>
</dbReference>
<organism evidence="1 2">
    <name type="scientific">Glossina austeni</name>
    <name type="common">Savannah tsetse fly</name>
    <dbReference type="NCBI Taxonomy" id="7395"/>
    <lineage>
        <taxon>Eukaryota</taxon>
        <taxon>Metazoa</taxon>
        <taxon>Ecdysozoa</taxon>
        <taxon>Arthropoda</taxon>
        <taxon>Hexapoda</taxon>
        <taxon>Insecta</taxon>
        <taxon>Pterygota</taxon>
        <taxon>Neoptera</taxon>
        <taxon>Endopterygota</taxon>
        <taxon>Diptera</taxon>
        <taxon>Brachycera</taxon>
        <taxon>Muscomorpha</taxon>
        <taxon>Hippoboscoidea</taxon>
        <taxon>Glossinidae</taxon>
        <taxon>Glossina</taxon>
    </lineage>
</organism>
<protein>
    <submittedName>
        <fullName evidence="1">Uncharacterized protein</fullName>
    </submittedName>
</protein>
<name>A0A1A9UU91_GLOAU</name>
<sequence length="103" mass="11901">MVKKLTRSNTHAKTIELKNCFHKMRQIWIEQAFFLPHVQVANVDTLSLSSPYCVCLCNSVKAKEKEKGNELDYNDYIVLDTAVDMYKRQEDDDNGKRAKALGF</sequence>
<keyword evidence="2" id="KW-1185">Reference proteome</keyword>
<dbReference type="VEuPathDB" id="VectorBase:GAUT015445"/>
<dbReference type="AlphaFoldDB" id="A0A1A9UU91"/>
<evidence type="ECO:0000313" key="1">
    <source>
        <dbReference type="EnsemblMetazoa" id="GAUT015445-PA"/>
    </source>
</evidence>
<proteinExistence type="predicted"/>
<dbReference type="Proteomes" id="UP000078200">
    <property type="component" value="Unassembled WGS sequence"/>
</dbReference>
<accession>A0A1A9UU91</accession>
<evidence type="ECO:0000313" key="2">
    <source>
        <dbReference type="Proteomes" id="UP000078200"/>
    </source>
</evidence>
<reference evidence="1" key="1">
    <citation type="submission" date="2020-05" db="UniProtKB">
        <authorList>
            <consortium name="EnsemblMetazoa"/>
        </authorList>
    </citation>
    <scope>IDENTIFICATION</scope>
    <source>
        <strain evidence="1">TTRI</strain>
    </source>
</reference>